<dbReference type="Pfam" id="PF13365">
    <property type="entry name" value="Trypsin_2"/>
    <property type="match status" value="1"/>
</dbReference>
<dbReference type="PANTHER" id="PTHR43343">
    <property type="entry name" value="PEPTIDASE S12"/>
    <property type="match status" value="1"/>
</dbReference>
<dbReference type="Gene3D" id="2.30.42.10">
    <property type="match status" value="1"/>
</dbReference>
<dbReference type="Gene3D" id="2.40.10.120">
    <property type="match status" value="1"/>
</dbReference>
<evidence type="ECO:0000313" key="7">
    <source>
        <dbReference type="Proteomes" id="UP000177583"/>
    </source>
</evidence>
<accession>A0A1F6GZF1</accession>
<dbReference type="GO" id="GO:0004252">
    <property type="term" value="F:serine-type endopeptidase activity"/>
    <property type="evidence" value="ECO:0007669"/>
    <property type="project" value="InterPro"/>
</dbReference>
<dbReference type="GO" id="GO:0006508">
    <property type="term" value="P:proteolysis"/>
    <property type="evidence" value="ECO:0007669"/>
    <property type="project" value="UniProtKB-KW"/>
</dbReference>
<sequence>MQVGRKVLAIGNPFGLDATLTTGVVSALEREIKSVNNRTIRGVIQTDAAINPGNSGGPLLDSQGRLIGVNTQIISPSGASSGIGFAIPVNTVKDVIPQLIQFGRLMRPVIGINTLSDAVSQRYGIRGVVVAEVVPGGPAAVAGLEGLKRDPKGVLLLGDVIVGIEGQPVLTQDDLLGVLEKHKIGEKLRFTIARDNKERNFTLTLAAPP</sequence>
<name>A0A1F6GZF1_9PROT</name>
<evidence type="ECO:0000256" key="1">
    <source>
        <dbReference type="ARBA" id="ARBA00010541"/>
    </source>
</evidence>
<dbReference type="SUPFAM" id="SSF50494">
    <property type="entry name" value="Trypsin-like serine proteases"/>
    <property type="match status" value="1"/>
</dbReference>
<evidence type="ECO:0000256" key="2">
    <source>
        <dbReference type="ARBA" id="ARBA00022670"/>
    </source>
</evidence>
<dbReference type="SMART" id="SM00228">
    <property type="entry name" value="PDZ"/>
    <property type="match status" value="1"/>
</dbReference>
<dbReference type="AlphaFoldDB" id="A0A1F6GZF1"/>
<dbReference type="InterPro" id="IPR036034">
    <property type="entry name" value="PDZ_sf"/>
</dbReference>
<keyword evidence="2" id="KW-0645">Protease</keyword>
<proteinExistence type="inferred from homology"/>
<organism evidence="6 7">
    <name type="scientific">Candidatus Lambdaproteobacteria bacterium RIFOXYD2_FULL_56_26</name>
    <dbReference type="NCBI Taxonomy" id="1817773"/>
    <lineage>
        <taxon>Bacteria</taxon>
        <taxon>Pseudomonadati</taxon>
        <taxon>Pseudomonadota</taxon>
        <taxon>Candidatus Lambdaproteobacteria</taxon>
    </lineage>
</organism>
<gene>
    <name evidence="6" type="ORF">A2557_01770</name>
</gene>
<dbReference type="PRINTS" id="PR00834">
    <property type="entry name" value="PROTEASES2C"/>
</dbReference>
<evidence type="ECO:0000313" key="6">
    <source>
        <dbReference type="EMBL" id="OGH03462.1"/>
    </source>
</evidence>
<dbReference type="PROSITE" id="PS50106">
    <property type="entry name" value="PDZ"/>
    <property type="match status" value="1"/>
</dbReference>
<evidence type="ECO:0000259" key="5">
    <source>
        <dbReference type="PROSITE" id="PS50106"/>
    </source>
</evidence>
<comment type="caution">
    <text evidence="6">The sequence shown here is derived from an EMBL/GenBank/DDBJ whole genome shotgun (WGS) entry which is preliminary data.</text>
</comment>
<dbReference type="InterPro" id="IPR009003">
    <property type="entry name" value="Peptidase_S1_PA"/>
</dbReference>
<dbReference type="PANTHER" id="PTHR43343:SF3">
    <property type="entry name" value="PROTEASE DO-LIKE 8, CHLOROPLASTIC"/>
    <property type="match status" value="1"/>
</dbReference>
<evidence type="ECO:0000256" key="3">
    <source>
        <dbReference type="ARBA" id="ARBA00022801"/>
    </source>
</evidence>
<protein>
    <recommendedName>
        <fullName evidence="5">PDZ domain-containing protein</fullName>
    </recommendedName>
</protein>
<keyword evidence="3" id="KW-0378">Hydrolase</keyword>
<dbReference type="SUPFAM" id="SSF50156">
    <property type="entry name" value="PDZ domain-like"/>
    <property type="match status" value="1"/>
</dbReference>
<feature type="domain" description="PDZ" evidence="5">
    <location>
        <begin position="99"/>
        <end position="181"/>
    </location>
</feature>
<reference evidence="6 7" key="1">
    <citation type="journal article" date="2016" name="Nat. Commun.">
        <title>Thousands of microbial genomes shed light on interconnected biogeochemical processes in an aquifer system.</title>
        <authorList>
            <person name="Anantharaman K."/>
            <person name="Brown C.T."/>
            <person name="Hug L.A."/>
            <person name="Sharon I."/>
            <person name="Castelle C.J."/>
            <person name="Probst A.J."/>
            <person name="Thomas B.C."/>
            <person name="Singh A."/>
            <person name="Wilkins M.J."/>
            <person name="Karaoz U."/>
            <person name="Brodie E.L."/>
            <person name="Williams K.H."/>
            <person name="Hubbard S.S."/>
            <person name="Banfield J.F."/>
        </authorList>
    </citation>
    <scope>NUCLEOTIDE SEQUENCE [LARGE SCALE GENOMIC DNA]</scope>
</reference>
<dbReference type="EMBL" id="MFNF01000016">
    <property type="protein sequence ID" value="OGH03462.1"/>
    <property type="molecule type" value="Genomic_DNA"/>
</dbReference>
<keyword evidence="4" id="KW-0720">Serine protease</keyword>
<dbReference type="InterPro" id="IPR001940">
    <property type="entry name" value="Peptidase_S1C"/>
</dbReference>
<dbReference type="Pfam" id="PF13180">
    <property type="entry name" value="PDZ_2"/>
    <property type="match status" value="1"/>
</dbReference>
<dbReference type="InterPro" id="IPR001478">
    <property type="entry name" value="PDZ"/>
</dbReference>
<comment type="similarity">
    <text evidence="1">Belongs to the peptidase S1C family.</text>
</comment>
<dbReference type="FunFam" id="2.40.10.10:FF:000001">
    <property type="entry name" value="Periplasmic serine protease DegS"/>
    <property type="match status" value="1"/>
</dbReference>
<dbReference type="InterPro" id="IPR051201">
    <property type="entry name" value="Chloro_Bact_Ser_Proteases"/>
</dbReference>
<dbReference type="Proteomes" id="UP000177583">
    <property type="component" value="Unassembled WGS sequence"/>
</dbReference>
<evidence type="ECO:0000256" key="4">
    <source>
        <dbReference type="ARBA" id="ARBA00022825"/>
    </source>
</evidence>